<dbReference type="Proteomes" id="UP000694394">
    <property type="component" value="Chromosome 6"/>
</dbReference>
<feature type="compositionally biased region" description="Low complexity" evidence="2">
    <location>
        <begin position="91"/>
        <end position="104"/>
    </location>
</feature>
<comment type="similarity">
    <text evidence="1">Belongs to the KHDC1 family.</text>
</comment>
<dbReference type="GO" id="GO:0003723">
    <property type="term" value="F:RNA binding"/>
    <property type="evidence" value="ECO:0007669"/>
    <property type="project" value="InterPro"/>
</dbReference>
<dbReference type="Gene3D" id="3.30.1370.10">
    <property type="entry name" value="K Homology domain, type 1"/>
    <property type="match status" value="1"/>
</dbReference>
<dbReference type="Ensembl" id="ENSMICT00000071059.1">
    <property type="protein sequence ID" value="ENSMICP00000041548.1"/>
    <property type="gene ID" value="ENSMICG00000043719.1"/>
</dbReference>
<feature type="region of interest" description="Disordered" evidence="2">
    <location>
        <begin position="78"/>
        <end position="104"/>
    </location>
</feature>
<evidence type="ECO:0000256" key="2">
    <source>
        <dbReference type="SAM" id="MobiDB-lite"/>
    </source>
</evidence>
<protein>
    <recommendedName>
        <fullName evidence="3">KH-like RNA-binding domain-containing protein</fullName>
    </recommendedName>
</protein>
<name>A0A8C5XU98_MICMU</name>
<organism evidence="4 5">
    <name type="scientific">Microcebus murinus</name>
    <name type="common">Gray mouse lemur</name>
    <name type="synonym">Lemur murinus</name>
    <dbReference type="NCBI Taxonomy" id="30608"/>
    <lineage>
        <taxon>Eukaryota</taxon>
        <taxon>Metazoa</taxon>
        <taxon>Chordata</taxon>
        <taxon>Craniata</taxon>
        <taxon>Vertebrata</taxon>
        <taxon>Euteleostomi</taxon>
        <taxon>Mammalia</taxon>
        <taxon>Eutheria</taxon>
        <taxon>Euarchontoglires</taxon>
        <taxon>Primates</taxon>
        <taxon>Strepsirrhini</taxon>
        <taxon>Lemuriformes</taxon>
        <taxon>Cheirogaleidae</taxon>
        <taxon>Microcebus</taxon>
    </lineage>
</organism>
<dbReference type="GO" id="GO:0005737">
    <property type="term" value="C:cytoplasm"/>
    <property type="evidence" value="ECO:0007669"/>
    <property type="project" value="TreeGrafter"/>
</dbReference>
<dbReference type="InterPro" id="IPR036612">
    <property type="entry name" value="KH_dom_type_1_sf"/>
</dbReference>
<dbReference type="CDD" id="cd12795">
    <property type="entry name" value="FILIA_N_like"/>
    <property type="match status" value="1"/>
</dbReference>
<accession>A0A8C5XU98</accession>
<dbReference type="GeneTree" id="ENSGT00940000154353"/>
<reference evidence="4" key="2">
    <citation type="submission" date="2025-08" db="UniProtKB">
        <authorList>
            <consortium name="Ensembl"/>
        </authorList>
    </citation>
    <scope>IDENTIFICATION</scope>
</reference>
<evidence type="ECO:0000256" key="1">
    <source>
        <dbReference type="ARBA" id="ARBA00009081"/>
    </source>
</evidence>
<keyword evidence="5" id="KW-1185">Reference proteome</keyword>
<evidence type="ECO:0000313" key="4">
    <source>
        <dbReference type="Ensembl" id="ENSMICP00000041548.1"/>
    </source>
</evidence>
<dbReference type="EMBL" id="ABDC03007926">
    <property type="status" value="NOT_ANNOTATED_CDS"/>
    <property type="molecule type" value="Genomic_DNA"/>
</dbReference>
<sequence length="295" mass="32158">MLGALTLWPCATCSSRRGTWDLIILVTRAPSSGLSPRHPTRKHTEGNLAKAQADRSPPRWPRRQSRLLASVARVAPSLVPAAPRADPPPERASSGASTGGAAATPKQCVVRGCGRGFAGRPARPAVAAERVDMETSAPGKKPWWTVPENFHVPMVFYLEEGQEELIFGQSDTYLPCIEVHSYTLIQLESGFTATGQTRVTVVGPYSARQWLLHMMSHVISQDSYRQAQGLKMLERVWSQPLSKRDLETPMSMESDTGDLSLASRMSGTISLSVPEASPYRLAGCSGFHLSSLYWG</sequence>
<dbReference type="PANTHER" id="PTHR31368">
    <property type="entry name" value="DEVELOPMENT PLURPOTENCY-ASSOCIATED PROTEIN 1/5 FAMILY MEMBER"/>
    <property type="match status" value="1"/>
</dbReference>
<reference evidence="4" key="3">
    <citation type="submission" date="2025-09" db="UniProtKB">
        <authorList>
            <consortium name="Ensembl"/>
        </authorList>
    </citation>
    <scope>IDENTIFICATION</scope>
</reference>
<proteinExistence type="inferred from homology"/>
<feature type="domain" description="KH-like RNA-binding" evidence="3">
    <location>
        <begin position="140"/>
        <end position="225"/>
    </location>
</feature>
<gene>
    <name evidence="4" type="primary">LOC105857953</name>
</gene>
<dbReference type="InterPro" id="IPR031952">
    <property type="entry name" value="MOEP19_KH-like"/>
</dbReference>
<dbReference type="AlphaFoldDB" id="A0A8C5XU98"/>
<dbReference type="PANTHER" id="PTHR31368:SF6">
    <property type="entry name" value="KH HOMOLOGY DOMAIN-CONTAINING PROTEIN 1"/>
    <property type="match status" value="1"/>
</dbReference>
<reference evidence="4" key="1">
    <citation type="submission" date="2016-12" db="EMBL/GenBank/DDBJ databases">
        <title>Mouse lemur reference genome and diversity panel.</title>
        <authorList>
            <person name="Harris R."/>
            <person name="Larsen P."/>
            <person name="Liu Y."/>
            <person name="Hughes D.S."/>
            <person name="Murali S."/>
            <person name="Raveendran M."/>
            <person name="Korchina V."/>
            <person name="Wang M."/>
            <person name="Jhangiani S."/>
            <person name="Bandaranaike D."/>
            <person name="Bellair M."/>
            <person name="Blankenburg K."/>
            <person name="Chao H."/>
            <person name="Dahdouli M."/>
            <person name="Dinh H."/>
            <person name="Doddapaneni H."/>
            <person name="English A."/>
            <person name="Firestine M."/>
            <person name="Gnanaolivu R."/>
            <person name="Gross S."/>
            <person name="Hernandez B."/>
            <person name="Javaid M."/>
            <person name="Jayaseelan J."/>
            <person name="Jones J."/>
            <person name="Khan Z."/>
            <person name="Kovar C."/>
            <person name="Kurapati P."/>
            <person name="Le B."/>
            <person name="Lee S."/>
            <person name="Li M."/>
            <person name="Mathew T."/>
            <person name="Narasimhan A."/>
            <person name="Ngo D."/>
            <person name="Nguyen L."/>
            <person name="Okwuonu G."/>
            <person name="Ongeri F."/>
            <person name="Osuji N."/>
            <person name="Pu L.-L."/>
            <person name="Puazo M."/>
            <person name="Quiroz J."/>
            <person name="Raj R."/>
            <person name="Rajbhandari K."/>
            <person name="Reid J.G."/>
            <person name="Santibanez J."/>
            <person name="Sexton D."/>
            <person name="Skinner E."/>
            <person name="Vee V."/>
            <person name="Weissenberger G."/>
            <person name="Wu Y."/>
            <person name="Xin Y."/>
            <person name="Han Y."/>
            <person name="Campbell C."/>
            <person name="Brown A."/>
            <person name="Sullivan B."/>
            <person name="Shelton J."/>
            <person name="Brown S."/>
            <person name="Dudchenko O."/>
            <person name="Machol I."/>
            <person name="Durand N."/>
            <person name="Shamim M."/>
            <person name="Lieberman A."/>
            <person name="Muzny D.M."/>
            <person name="Richards S."/>
            <person name="Yoder A."/>
            <person name="Worley K.C."/>
            <person name="Rogers J."/>
            <person name="Gibbs R.A."/>
        </authorList>
    </citation>
    <scope>NUCLEOTIDE SEQUENCE [LARGE SCALE GENOMIC DNA]</scope>
</reference>
<feature type="region of interest" description="Disordered" evidence="2">
    <location>
        <begin position="31"/>
        <end position="63"/>
    </location>
</feature>
<evidence type="ECO:0000259" key="3">
    <source>
        <dbReference type="Pfam" id="PF16005"/>
    </source>
</evidence>
<dbReference type="Pfam" id="PF16005">
    <property type="entry name" value="MOEP19"/>
    <property type="match status" value="1"/>
</dbReference>
<evidence type="ECO:0000313" key="5">
    <source>
        <dbReference type="Proteomes" id="UP000694394"/>
    </source>
</evidence>